<gene>
    <name evidence="1" type="ORF">Enr13x_53130</name>
</gene>
<protein>
    <submittedName>
        <fullName evidence="1">Uncharacterized protein</fullName>
    </submittedName>
</protein>
<dbReference type="OrthoDB" id="289875at2"/>
<evidence type="ECO:0000313" key="2">
    <source>
        <dbReference type="Proteomes" id="UP000319004"/>
    </source>
</evidence>
<sequence>MNSKCFQIAVLSLCGVAVICAVLLGRWSDPLVDFLAPDALTVYSIDYRDAAPGDSDGGTERFHGFAILGKVEILDVERRNAILSSLRNGIHNGDGRMKKCFFPRHAIRAIQDENSVECLVCFECGQMKIWSTGPSISTLPVILEQTSSDPQKVFDETLRSAGIPIARYLAME</sequence>
<dbReference type="AlphaFoldDB" id="A0A518HXF7"/>
<dbReference type="Proteomes" id="UP000319004">
    <property type="component" value="Chromosome"/>
</dbReference>
<accession>A0A518HXF7</accession>
<reference evidence="1 2" key="1">
    <citation type="submission" date="2019-03" db="EMBL/GenBank/DDBJ databases">
        <title>Deep-cultivation of Planctomycetes and their phenomic and genomic characterization uncovers novel biology.</title>
        <authorList>
            <person name="Wiegand S."/>
            <person name="Jogler M."/>
            <person name="Boedeker C."/>
            <person name="Pinto D."/>
            <person name="Vollmers J."/>
            <person name="Rivas-Marin E."/>
            <person name="Kohn T."/>
            <person name="Peeters S.H."/>
            <person name="Heuer A."/>
            <person name="Rast P."/>
            <person name="Oberbeckmann S."/>
            <person name="Bunk B."/>
            <person name="Jeske O."/>
            <person name="Meyerdierks A."/>
            <person name="Storesund J.E."/>
            <person name="Kallscheuer N."/>
            <person name="Luecker S."/>
            <person name="Lage O.M."/>
            <person name="Pohl T."/>
            <person name="Merkel B.J."/>
            <person name="Hornburger P."/>
            <person name="Mueller R.-W."/>
            <person name="Bruemmer F."/>
            <person name="Labrenz M."/>
            <person name="Spormann A.M."/>
            <person name="Op den Camp H."/>
            <person name="Overmann J."/>
            <person name="Amann R."/>
            <person name="Jetten M.S.M."/>
            <person name="Mascher T."/>
            <person name="Medema M.H."/>
            <person name="Devos D.P."/>
            <person name="Kaster A.-K."/>
            <person name="Ovreas L."/>
            <person name="Rohde M."/>
            <person name="Galperin M.Y."/>
            <person name="Jogler C."/>
        </authorList>
    </citation>
    <scope>NUCLEOTIDE SEQUENCE [LARGE SCALE GENOMIC DNA]</scope>
    <source>
        <strain evidence="1 2">Enr13</strain>
    </source>
</reference>
<organism evidence="1 2">
    <name type="scientific">Stieleria neptunia</name>
    <dbReference type="NCBI Taxonomy" id="2527979"/>
    <lineage>
        <taxon>Bacteria</taxon>
        <taxon>Pseudomonadati</taxon>
        <taxon>Planctomycetota</taxon>
        <taxon>Planctomycetia</taxon>
        <taxon>Pirellulales</taxon>
        <taxon>Pirellulaceae</taxon>
        <taxon>Stieleria</taxon>
    </lineage>
</organism>
<name>A0A518HXF7_9BACT</name>
<dbReference type="RefSeq" id="WP_145389592.1">
    <property type="nucleotide sequence ID" value="NZ_CP037423.1"/>
</dbReference>
<evidence type="ECO:0000313" key="1">
    <source>
        <dbReference type="EMBL" id="QDV45434.1"/>
    </source>
</evidence>
<dbReference type="EMBL" id="CP037423">
    <property type="protein sequence ID" value="QDV45434.1"/>
    <property type="molecule type" value="Genomic_DNA"/>
</dbReference>
<keyword evidence="2" id="KW-1185">Reference proteome</keyword>
<dbReference type="KEGG" id="snep:Enr13x_53130"/>
<proteinExistence type="predicted"/>